<name>L8HDP7_ACACF</name>
<reference evidence="2 3" key="1">
    <citation type="journal article" date="2013" name="Genome Biol.">
        <title>Genome of Acanthamoeba castellanii highlights extensive lateral gene transfer and early evolution of tyrosine kinase signaling.</title>
        <authorList>
            <person name="Clarke M."/>
            <person name="Lohan A.J."/>
            <person name="Liu B."/>
            <person name="Lagkouvardos I."/>
            <person name="Roy S."/>
            <person name="Zafar N."/>
            <person name="Bertelli C."/>
            <person name="Schilde C."/>
            <person name="Kianianmomeni A."/>
            <person name="Burglin T.R."/>
            <person name="Frech C."/>
            <person name="Turcotte B."/>
            <person name="Kopec K.O."/>
            <person name="Synnott J.M."/>
            <person name="Choo C."/>
            <person name="Paponov I."/>
            <person name="Finkler A."/>
            <person name="Soon Heng Tan C."/>
            <person name="Hutchins A.P."/>
            <person name="Weinmeier T."/>
            <person name="Rattei T."/>
            <person name="Chu J.S."/>
            <person name="Gimenez G."/>
            <person name="Irimia M."/>
            <person name="Rigden D.J."/>
            <person name="Fitzpatrick D.A."/>
            <person name="Lorenzo-Morales J."/>
            <person name="Bateman A."/>
            <person name="Chiu C.H."/>
            <person name="Tang P."/>
            <person name="Hegemann P."/>
            <person name="Fromm H."/>
            <person name="Raoult D."/>
            <person name="Greub G."/>
            <person name="Miranda-Saavedra D."/>
            <person name="Chen N."/>
            <person name="Nash P."/>
            <person name="Ginger M.L."/>
            <person name="Horn M."/>
            <person name="Schaap P."/>
            <person name="Caler L."/>
            <person name="Loftus B."/>
        </authorList>
    </citation>
    <scope>NUCLEOTIDE SEQUENCE [LARGE SCALE GENOMIC DNA]</scope>
    <source>
        <strain evidence="2 3">Neff</strain>
    </source>
</reference>
<evidence type="ECO:0000313" key="2">
    <source>
        <dbReference type="EMBL" id="ELR23362.1"/>
    </source>
</evidence>
<protein>
    <submittedName>
        <fullName evidence="2">Uncharacterized protein</fullName>
    </submittedName>
</protein>
<dbReference type="VEuPathDB" id="AmoebaDB:ACA1_069460"/>
<gene>
    <name evidence="2" type="ORF">ACA1_069460</name>
</gene>
<dbReference type="AlphaFoldDB" id="L8HDP7"/>
<feature type="chain" id="PRO_5003990364" evidence="1">
    <location>
        <begin position="22"/>
        <end position="233"/>
    </location>
</feature>
<feature type="signal peptide" evidence="1">
    <location>
        <begin position="1"/>
        <end position="21"/>
    </location>
</feature>
<accession>L8HDP7</accession>
<sequence>MSKTLALLVLFVAALALATSATPSVYLVQVNLDPTTLQELHDTQQTVLIAQQAPPGCWSSVWGSFAQPFSHNYLVWNETGTSVYASTSAFGEGHPIHIGAFQRYVQPQHGYDFKDGAFRRQVYQDWLDEDQLAINNLETDVYYFGLAQDINVNSEEIAMPPLYSCEMMGMEYEVFTPSSSFYIFLGGRTTAPGTMTRDLRRVARSALTLVRFDPGTTKINLSWNRSVGRFVVE</sequence>
<dbReference type="KEGG" id="acan:ACA1_069460"/>
<evidence type="ECO:0000256" key="1">
    <source>
        <dbReference type="SAM" id="SignalP"/>
    </source>
</evidence>
<dbReference type="Proteomes" id="UP000011083">
    <property type="component" value="Unassembled WGS sequence"/>
</dbReference>
<dbReference type="GeneID" id="14924335"/>
<organism evidence="2 3">
    <name type="scientific">Acanthamoeba castellanii (strain ATCC 30010 / Neff)</name>
    <dbReference type="NCBI Taxonomy" id="1257118"/>
    <lineage>
        <taxon>Eukaryota</taxon>
        <taxon>Amoebozoa</taxon>
        <taxon>Discosea</taxon>
        <taxon>Longamoebia</taxon>
        <taxon>Centramoebida</taxon>
        <taxon>Acanthamoebidae</taxon>
        <taxon>Acanthamoeba</taxon>
    </lineage>
</organism>
<dbReference type="EMBL" id="KB007857">
    <property type="protein sequence ID" value="ELR23362.1"/>
    <property type="molecule type" value="Genomic_DNA"/>
</dbReference>
<dbReference type="OMA" id="MEYEHIV"/>
<keyword evidence="3" id="KW-1185">Reference proteome</keyword>
<evidence type="ECO:0000313" key="3">
    <source>
        <dbReference type="Proteomes" id="UP000011083"/>
    </source>
</evidence>
<proteinExistence type="predicted"/>
<dbReference type="RefSeq" id="XP_004352890.1">
    <property type="nucleotide sequence ID" value="XM_004352838.1"/>
</dbReference>
<keyword evidence="1" id="KW-0732">Signal</keyword>